<keyword evidence="2" id="KW-1185">Reference proteome</keyword>
<dbReference type="Proteomes" id="UP000233220">
    <property type="component" value="Unplaced"/>
</dbReference>
<name>A0A2K6UU27_SAIBB</name>
<evidence type="ECO:0000313" key="2">
    <source>
        <dbReference type="Proteomes" id="UP000233220"/>
    </source>
</evidence>
<dbReference type="AlphaFoldDB" id="A0A2K6UU27"/>
<organism evidence="1 2">
    <name type="scientific">Saimiri boliviensis boliviensis</name>
    <name type="common">Bolivian squirrel monkey</name>
    <dbReference type="NCBI Taxonomy" id="39432"/>
    <lineage>
        <taxon>Eukaryota</taxon>
        <taxon>Metazoa</taxon>
        <taxon>Chordata</taxon>
        <taxon>Craniata</taxon>
        <taxon>Vertebrata</taxon>
        <taxon>Euteleostomi</taxon>
        <taxon>Mammalia</taxon>
        <taxon>Eutheria</taxon>
        <taxon>Euarchontoglires</taxon>
        <taxon>Primates</taxon>
        <taxon>Haplorrhini</taxon>
        <taxon>Platyrrhini</taxon>
        <taxon>Cebidae</taxon>
        <taxon>Saimiriinae</taxon>
        <taxon>Saimiri</taxon>
    </lineage>
</organism>
<reference evidence="1" key="2">
    <citation type="submission" date="2025-09" db="UniProtKB">
        <authorList>
            <consortium name="Ensembl"/>
        </authorList>
    </citation>
    <scope>IDENTIFICATION</scope>
</reference>
<sequence length="80" mass="8669">PQACPVCLTLKSMLLSVPPCTIPLRRTSGLGADPHHYSCDLEGTQPSLISQQSLQFYSTVLISWHHRVALGGRAGFVPIL</sequence>
<dbReference type="GeneTree" id="ENSGT00860000135785"/>
<protein>
    <submittedName>
        <fullName evidence="1">Uncharacterized protein</fullName>
    </submittedName>
</protein>
<dbReference type="Ensembl" id="ENSSBOT00000052342.1">
    <property type="protein sequence ID" value="ENSSBOP00000035411.1"/>
    <property type="gene ID" value="ENSSBOG00000033865.1"/>
</dbReference>
<dbReference type="OMA" id="CLTPKSM"/>
<proteinExistence type="predicted"/>
<reference evidence="1" key="1">
    <citation type="submission" date="2025-08" db="UniProtKB">
        <authorList>
            <consortium name="Ensembl"/>
        </authorList>
    </citation>
    <scope>IDENTIFICATION</scope>
</reference>
<evidence type="ECO:0000313" key="1">
    <source>
        <dbReference type="Ensembl" id="ENSSBOP00000035411.1"/>
    </source>
</evidence>
<accession>A0A2K6UU27</accession>